<organism evidence="2 3">
    <name type="scientific">Chaetomium strumarium</name>
    <dbReference type="NCBI Taxonomy" id="1170767"/>
    <lineage>
        <taxon>Eukaryota</taxon>
        <taxon>Fungi</taxon>
        <taxon>Dikarya</taxon>
        <taxon>Ascomycota</taxon>
        <taxon>Pezizomycotina</taxon>
        <taxon>Sordariomycetes</taxon>
        <taxon>Sordariomycetidae</taxon>
        <taxon>Sordariales</taxon>
        <taxon>Chaetomiaceae</taxon>
        <taxon>Chaetomium</taxon>
    </lineage>
</organism>
<accession>A0AAJ0GZA6</accession>
<evidence type="ECO:0000313" key="3">
    <source>
        <dbReference type="Proteomes" id="UP001273166"/>
    </source>
</evidence>
<dbReference type="RefSeq" id="XP_062724674.1">
    <property type="nucleotide sequence ID" value="XM_062861637.1"/>
</dbReference>
<evidence type="ECO:0000256" key="1">
    <source>
        <dbReference type="SAM" id="SignalP"/>
    </source>
</evidence>
<name>A0AAJ0GZA6_9PEZI</name>
<dbReference type="GeneID" id="87880466"/>
<dbReference type="EMBL" id="JAUDZG010000002">
    <property type="protein sequence ID" value="KAK3308894.1"/>
    <property type="molecule type" value="Genomic_DNA"/>
</dbReference>
<feature type="signal peptide" evidence="1">
    <location>
        <begin position="1"/>
        <end position="18"/>
    </location>
</feature>
<comment type="caution">
    <text evidence="2">The sequence shown here is derived from an EMBL/GenBank/DDBJ whole genome shotgun (WGS) entry which is preliminary data.</text>
</comment>
<reference evidence="2" key="2">
    <citation type="submission" date="2023-06" db="EMBL/GenBank/DDBJ databases">
        <authorList>
            <consortium name="Lawrence Berkeley National Laboratory"/>
            <person name="Mondo S.J."/>
            <person name="Hensen N."/>
            <person name="Bonometti L."/>
            <person name="Westerberg I."/>
            <person name="Brannstrom I.O."/>
            <person name="Guillou S."/>
            <person name="Cros-Aarteil S."/>
            <person name="Calhoun S."/>
            <person name="Haridas S."/>
            <person name="Kuo A."/>
            <person name="Pangilinan J."/>
            <person name="Riley R."/>
            <person name="Labutti K."/>
            <person name="Andreopoulos B."/>
            <person name="Lipzen A."/>
            <person name="Chen C."/>
            <person name="Yanf M."/>
            <person name="Daum C."/>
            <person name="Ng V."/>
            <person name="Clum A."/>
            <person name="Steindorff A."/>
            <person name="Ohm R."/>
            <person name="Martin F."/>
            <person name="Silar P."/>
            <person name="Natvig D."/>
            <person name="Lalanne C."/>
            <person name="Gautier V."/>
            <person name="Ament-Velasquez S.L."/>
            <person name="Kruys A."/>
            <person name="Hutchinson M.I."/>
            <person name="Powell A.J."/>
            <person name="Barry K."/>
            <person name="Miller A.N."/>
            <person name="Grigoriev I.V."/>
            <person name="Debuchy R."/>
            <person name="Gladieux P."/>
            <person name="Thoren M.H."/>
            <person name="Johannesson H."/>
        </authorList>
    </citation>
    <scope>NUCLEOTIDE SEQUENCE</scope>
    <source>
        <strain evidence="2">CBS 333.67</strain>
    </source>
</reference>
<proteinExistence type="predicted"/>
<keyword evidence="1" id="KW-0732">Signal</keyword>
<dbReference type="Proteomes" id="UP001273166">
    <property type="component" value="Unassembled WGS sequence"/>
</dbReference>
<reference evidence="2" key="1">
    <citation type="journal article" date="2023" name="Mol. Phylogenet. Evol.">
        <title>Genome-scale phylogeny and comparative genomics of the fungal order Sordariales.</title>
        <authorList>
            <person name="Hensen N."/>
            <person name="Bonometti L."/>
            <person name="Westerberg I."/>
            <person name="Brannstrom I.O."/>
            <person name="Guillou S."/>
            <person name="Cros-Aarteil S."/>
            <person name="Calhoun S."/>
            <person name="Haridas S."/>
            <person name="Kuo A."/>
            <person name="Mondo S."/>
            <person name="Pangilinan J."/>
            <person name="Riley R."/>
            <person name="LaButti K."/>
            <person name="Andreopoulos B."/>
            <person name="Lipzen A."/>
            <person name="Chen C."/>
            <person name="Yan M."/>
            <person name="Daum C."/>
            <person name="Ng V."/>
            <person name="Clum A."/>
            <person name="Steindorff A."/>
            <person name="Ohm R.A."/>
            <person name="Martin F."/>
            <person name="Silar P."/>
            <person name="Natvig D.O."/>
            <person name="Lalanne C."/>
            <person name="Gautier V."/>
            <person name="Ament-Velasquez S.L."/>
            <person name="Kruys A."/>
            <person name="Hutchinson M.I."/>
            <person name="Powell A.J."/>
            <person name="Barry K."/>
            <person name="Miller A.N."/>
            <person name="Grigoriev I.V."/>
            <person name="Debuchy R."/>
            <person name="Gladieux P."/>
            <person name="Hiltunen Thoren M."/>
            <person name="Johannesson H."/>
        </authorList>
    </citation>
    <scope>NUCLEOTIDE SEQUENCE</scope>
    <source>
        <strain evidence="2">CBS 333.67</strain>
    </source>
</reference>
<dbReference type="AlphaFoldDB" id="A0AAJ0GZA6"/>
<keyword evidence="3" id="KW-1185">Reference proteome</keyword>
<evidence type="ECO:0000313" key="2">
    <source>
        <dbReference type="EMBL" id="KAK3308894.1"/>
    </source>
</evidence>
<sequence length="303" mass="33019">MIPRTICLLALLLPLASAEVLGSYTIPTFARNCTADACTYRLALEVAYNNSTEVDATENDQTNCTFTVRAVSPLLAANITNFKNVTCDEDERYRFNGGFNVTGGFLTLVPTDTVAGTYAFFGYSDSEMEAGEVGPRTVDAYRVGTFGDDEWDDGQLGFAASDGREVKEVAVMKRGAGVVGAAEEDPESWWEVRRLTRTPVIQSNTTKTEMVEFSIADVDAGTQTNCTVNLLNQGLTASWYGKPCGLDFRWSISWGYNSDADSAVMTVCYVSNGTAAWFGYEKISNTTSFGDSVKEPVWKTGCR</sequence>
<feature type="chain" id="PRO_5042558367" evidence="1">
    <location>
        <begin position="19"/>
        <end position="303"/>
    </location>
</feature>
<gene>
    <name evidence="2" type="ORF">B0T15DRAFT_122038</name>
</gene>
<protein>
    <submittedName>
        <fullName evidence="2">Uncharacterized protein</fullName>
    </submittedName>
</protein>